<evidence type="ECO:0000313" key="1">
    <source>
        <dbReference type="EMBL" id="PPE03189.1"/>
    </source>
</evidence>
<organism evidence="1 2">
    <name type="scientific">Holospora curviuscula</name>
    <dbReference type="NCBI Taxonomy" id="1082868"/>
    <lineage>
        <taxon>Bacteria</taxon>
        <taxon>Pseudomonadati</taxon>
        <taxon>Pseudomonadota</taxon>
        <taxon>Alphaproteobacteria</taxon>
        <taxon>Holosporales</taxon>
        <taxon>Holosporaceae</taxon>
        <taxon>Holospora</taxon>
    </lineage>
</organism>
<sequence length="64" mass="8022">MDWTVARVLIYSLVLDYGFKRYKLRLFTFPEKREGKHSLIKKRFFSIHYFSFTDNFWSLFEVRF</sequence>
<comment type="caution">
    <text evidence="1">The sequence shown here is derived from an EMBL/GenBank/DDBJ whole genome shotgun (WGS) entry which is preliminary data.</text>
</comment>
<keyword evidence="2" id="KW-1185">Reference proteome</keyword>
<dbReference type="Proteomes" id="UP000239425">
    <property type="component" value="Unassembled WGS sequence"/>
</dbReference>
<dbReference type="EMBL" id="PHHC01000131">
    <property type="protein sequence ID" value="PPE03189.1"/>
    <property type="molecule type" value="Genomic_DNA"/>
</dbReference>
<name>A0A2S5R774_9PROT</name>
<proteinExistence type="predicted"/>
<dbReference type="AlphaFoldDB" id="A0A2S5R774"/>
<evidence type="ECO:0000313" key="2">
    <source>
        <dbReference type="Proteomes" id="UP000239425"/>
    </source>
</evidence>
<protein>
    <submittedName>
        <fullName evidence="1">Uncharacterized protein</fullName>
    </submittedName>
</protein>
<reference evidence="1 2" key="1">
    <citation type="submission" date="2017-11" db="EMBL/GenBank/DDBJ databases">
        <title>Comparative genomic analysis of Holospora spp., intranuclear symbionts of paramecia.</title>
        <authorList>
            <person name="Garushyants S.K."/>
            <person name="Beliavskaya A."/>
            <person name="Malko D.B."/>
            <person name="Logacheva M.D."/>
            <person name="Rautian M.S."/>
            <person name="Gelfand M.S."/>
        </authorList>
    </citation>
    <scope>NUCLEOTIDE SEQUENCE [LARGE SCALE GENOMIC DNA]</scope>
    <source>
        <strain evidence="2">02AZ16</strain>
    </source>
</reference>
<gene>
    <name evidence="1" type="ORF">HCUR_01367</name>
</gene>
<accession>A0A2S5R774</accession>